<dbReference type="InterPro" id="IPR001296">
    <property type="entry name" value="Glyco_trans_1"/>
</dbReference>
<name>I8UHH9_9BACL</name>
<dbReference type="PATRIC" id="fig|1196324.3.peg.1380"/>
<comment type="similarity">
    <text evidence="2">Belongs to the CDP-glycerol glycerophosphotransferase family.</text>
</comment>
<evidence type="ECO:0000256" key="3">
    <source>
        <dbReference type="ARBA" id="ARBA00022475"/>
    </source>
</evidence>
<dbReference type="STRING" id="1196324.A374_06751"/>
<dbReference type="Gene3D" id="3.40.50.2000">
    <property type="entry name" value="Glycogen Phosphorylase B"/>
    <property type="match status" value="2"/>
</dbReference>
<evidence type="ECO:0000256" key="5">
    <source>
        <dbReference type="ARBA" id="ARBA00022944"/>
    </source>
</evidence>
<dbReference type="Gene3D" id="3.40.50.12580">
    <property type="match status" value="1"/>
</dbReference>
<dbReference type="EMBL" id="AKKV01000022">
    <property type="protein sequence ID" value="EIT86278.1"/>
    <property type="molecule type" value="Genomic_DNA"/>
</dbReference>
<dbReference type="PANTHER" id="PTHR37316:SF3">
    <property type="entry name" value="TEICHOIC ACID GLYCEROL-PHOSPHATE TRANSFERASE"/>
    <property type="match status" value="1"/>
</dbReference>
<gene>
    <name evidence="8" type="ORF">A374_06751</name>
</gene>
<keyword evidence="3" id="KW-1003">Cell membrane</keyword>
<dbReference type="GO" id="GO:0005886">
    <property type="term" value="C:plasma membrane"/>
    <property type="evidence" value="ECO:0007669"/>
    <property type="project" value="UniProtKB-SubCell"/>
</dbReference>
<feature type="domain" description="Glycosyl transferase family 1" evidence="7">
    <location>
        <begin position="685"/>
        <end position="828"/>
    </location>
</feature>
<reference evidence="8 9" key="1">
    <citation type="journal article" date="2012" name="J. Bacteriol.">
        <title>Genome of Bacillus macauensis ZFHKF-1, a Long-Chain-Forming Bacterium.</title>
        <authorList>
            <person name="Cai L."/>
            <person name="Zhang T."/>
        </authorList>
    </citation>
    <scope>NUCLEOTIDE SEQUENCE [LARGE SCALE GENOMIC DNA]</scope>
    <source>
        <strain evidence="8 9">ZFHKF-1</strain>
    </source>
</reference>
<dbReference type="Pfam" id="PF04464">
    <property type="entry name" value="Glyphos_transf"/>
    <property type="match status" value="1"/>
</dbReference>
<dbReference type="GO" id="GO:0047355">
    <property type="term" value="F:CDP-glycerol glycerophosphotransferase activity"/>
    <property type="evidence" value="ECO:0007669"/>
    <property type="project" value="InterPro"/>
</dbReference>
<dbReference type="InterPro" id="IPR043149">
    <property type="entry name" value="TagF_N"/>
</dbReference>
<evidence type="ECO:0000256" key="1">
    <source>
        <dbReference type="ARBA" id="ARBA00004202"/>
    </source>
</evidence>
<dbReference type="GO" id="GO:0016757">
    <property type="term" value="F:glycosyltransferase activity"/>
    <property type="evidence" value="ECO:0007669"/>
    <property type="project" value="InterPro"/>
</dbReference>
<comment type="subcellular location">
    <subcellularLocation>
        <location evidence="1">Cell membrane</location>
        <topology evidence="1">Peripheral membrane protein</topology>
    </subcellularLocation>
</comment>
<dbReference type="InterPro" id="IPR007554">
    <property type="entry name" value="Glycerophosphate_synth"/>
</dbReference>
<organism evidence="8 9">
    <name type="scientific">Fictibacillus macauensis ZFHKF-1</name>
    <dbReference type="NCBI Taxonomy" id="1196324"/>
    <lineage>
        <taxon>Bacteria</taxon>
        <taxon>Bacillati</taxon>
        <taxon>Bacillota</taxon>
        <taxon>Bacilli</taxon>
        <taxon>Bacillales</taxon>
        <taxon>Fictibacillaceae</taxon>
        <taxon>Fictibacillus</taxon>
    </lineage>
</organism>
<dbReference type="SUPFAM" id="SSF53756">
    <property type="entry name" value="UDP-Glycosyltransferase/glycogen phosphorylase"/>
    <property type="match status" value="2"/>
</dbReference>
<evidence type="ECO:0000259" key="7">
    <source>
        <dbReference type="Pfam" id="PF00534"/>
    </source>
</evidence>
<dbReference type="PANTHER" id="PTHR37316">
    <property type="entry name" value="TEICHOIC ACID GLYCEROL-PHOSPHATE PRIMASE"/>
    <property type="match status" value="1"/>
</dbReference>
<evidence type="ECO:0000256" key="2">
    <source>
        <dbReference type="ARBA" id="ARBA00010488"/>
    </source>
</evidence>
<dbReference type="Gene3D" id="3.40.50.11820">
    <property type="match status" value="1"/>
</dbReference>
<dbReference type="RefSeq" id="WP_007201447.1">
    <property type="nucleotide sequence ID" value="NZ_AKKV01000022.1"/>
</dbReference>
<evidence type="ECO:0000313" key="9">
    <source>
        <dbReference type="Proteomes" id="UP000004080"/>
    </source>
</evidence>
<dbReference type="GO" id="GO:0019350">
    <property type="term" value="P:teichoic acid biosynthetic process"/>
    <property type="evidence" value="ECO:0007669"/>
    <property type="project" value="UniProtKB-KW"/>
</dbReference>
<dbReference type="eggNOG" id="COG1887">
    <property type="taxonomic scope" value="Bacteria"/>
</dbReference>
<dbReference type="AlphaFoldDB" id="I8UHH9"/>
<keyword evidence="4 8" id="KW-0808">Transferase</keyword>
<sequence>MIFNQKEEGDGVGVVKKQIQRIKYISQFLAKPLWNYWGNTTYQRTVSYTRKLKKAAIEQHTILYEYFHGKNIGDNPYALFLYLVNHPDFKHYTHVWVVESLNHRSVEHLKAYRNVRVVVLHSKRYLHYLTSAQYLINNTTFPPYFQKKQGQIYINTWHGTPLKTLGKHMKGPLGQHKNIQRNFFQADYLLQPNQYTADKIVQSHDLEGLYEGLIVNEGYPRMDLLLHSTFTKEELQRTIPIDLTKKIVLYAPTWRGNVNDVASTMDDIIASLRAMQNSMPSDQQLIFKVHTLLYKQLQDDDRLRQVCVPDWIDTNELLAVVDVLITDYSSLLFDFLATGRPLLFYVYDYLEYEATRGLYLKMKEMPGPLCYTPSEVLSHLHDLESVQRHYQARYREVQATFSALDDGEATKRNVEIIFGGKRTDNCYTVNNDGKTNILMYCGGFLNNGITTSAINLLNNIDYARYNVAVVDKGSYDAVSDANFRKLHPNVKTFYRVGAMNTTLLESYGHEYVVRKGLINKRGKRMLQPALYERERARLFGDTHFDVVIDFSGYVPFWTLVFAFFPSHHKAIYQHNDMGAEYEKVIKGKRKHVKSLNIIFPLYHYFHNVASVAEHTRNRNVQNLACFLRKEQAVYVHNAINPQKLLEQKSNGEVYLHSNERYLLTQYEAEQGTLHLEGVTLPHKEHINFVTMGRLSPEKDQKKLLLAFNEIVKAYEHARLYIIGEGVLEKELKSLVRQLNLQSHVIFTGQLANPFLLMSHCDCFVLSSNHEGQPMVLLEALVLGLPIIATDIAGSRSILQEGYGTLVTNDIHGLQDGMRQFIEHPLTQKPFHYHVYNEKAMKMFYRTICGVSQPKELEQQKQTLAYQR</sequence>
<evidence type="ECO:0000256" key="4">
    <source>
        <dbReference type="ARBA" id="ARBA00022679"/>
    </source>
</evidence>
<protein>
    <submittedName>
        <fullName evidence="8">Putative glycosyltransferase</fullName>
    </submittedName>
</protein>
<evidence type="ECO:0000313" key="8">
    <source>
        <dbReference type="EMBL" id="EIT86278.1"/>
    </source>
</evidence>
<keyword evidence="6" id="KW-0472">Membrane</keyword>
<keyword evidence="5" id="KW-0777">Teichoic acid biosynthesis</keyword>
<dbReference type="eggNOG" id="COG0438">
    <property type="taxonomic scope" value="Bacteria"/>
</dbReference>
<dbReference type="InterPro" id="IPR051612">
    <property type="entry name" value="Teichoic_Acid_Biosynth"/>
</dbReference>
<comment type="caution">
    <text evidence="8">The sequence shown here is derived from an EMBL/GenBank/DDBJ whole genome shotgun (WGS) entry which is preliminary data.</text>
</comment>
<accession>I8UHH9</accession>
<dbReference type="Pfam" id="PF00534">
    <property type="entry name" value="Glycos_transf_1"/>
    <property type="match status" value="1"/>
</dbReference>
<keyword evidence="9" id="KW-1185">Reference proteome</keyword>
<proteinExistence type="inferred from homology"/>
<dbReference type="CDD" id="cd03811">
    <property type="entry name" value="GT4_GT28_WabH-like"/>
    <property type="match status" value="1"/>
</dbReference>
<dbReference type="InterPro" id="IPR043148">
    <property type="entry name" value="TagF_C"/>
</dbReference>
<dbReference type="Proteomes" id="UP000004080">
    <property type="component" value="Unassembled WGS sequence"/>
</dbReference>
<evidence type="ECO:0000256" key="6">
    <source>
        <dbReference type="ARBA" id="ARBA00023136"/>
    </source>
</evidence>